<dbReference type="AlphaFoldDB" id="A0AA40AYF3"/>
<keyword evidence="3" id="KW-1185">Reference proteome</keyword>
<protein>
    <submittedName>
        <fullName evidence="2">Uncharacterized protein</fullName>
    </submittedName>
</protein>
<feature type="compositionally biased region" description="Low complexity" evidence="1">
    <location>
        <begin position="275"/>
        <end position="289"/>
    </location>
</feature>
<dbReference type="EMBL" id="JAUKUA010000002">
    <property type="protein sequence ID" value="KAK0724246.1"/>
    <property type="molecule type" value="Genomic_DNA"/>
</dbReference>
<feature type="region of interest" description="Disordered" evidence="1">
    <location>
        <begin position="225"/>
        <end position="297"/>
    </location>
</feature>
<evidence type="ECO:0000313" key="2">
    <source>
        <dbReference type="EMBL" id="KAK0724246.1"/>
    </source>
</evidence>
<evidence type="ECO:0000313" key="3">
    <source>
        <dbReference type="Proteomes" id="UP001172102"/>
    </source>
</evidence>
<evidence type="ECO:0000256" key="1">
    <source>
        <dbReference type="SAM" id="MobiDB-lite"/>
    </source>
</evidence>
<name>A0AA40AYF3_9PEZI</name>
<dbReference type="Proteomes" id="UP001172102">
    <property type="component" value="Unassembled WGS sequence"/>
</dbReference>
<comment type="caution">
    <text evidence="2">The sequence shown here is derived from an EMBL/GenBank/DDBJ whole genome shotgun (WGS) entry which is preliminary data.</text>
</comment>
<gene>
    <name evidence="2" type="ORF">B0H67DRAFT_567514</name>
</gene>
<sequence>MTRPHDCQWRTGDIVSLKPARCFSQDDYGRLLAPGPRSTRGYLPAQVCGHPVIILLRLSEKSTHALITPISAHGSGTLKRHDTFALGLPWARPSTKHRNKEHYRAFDGTPRPSTHRDALYLETQDMSLPMPDKSWVYIQSVWVVPLSVLRRFASGRRLRVHRDSLIDLRAHMSEACGLWKEHTARLRRFEPSAVPAPAPAPATAARRPDAPAMRPISWAAVVTASADTKTGEEDGSDNPGSDANDDKNGSGPWDNGWDDGWSDGWGAGAAELLETASSSWSATDGSDSTPGDGNRVAGMDAYVNEVEDDIHIITEEDTVDVHVDEAHRLWASVLANPAPAPEKCTRRWITFRKRPISGSHGVGIGG</sequence>
<proteinExistence type="predicted"/>
<feature type="region of interest" description="Disordered" evidence="1">
    <location>
        <begin position="190"/>
        <end position="211"/>
    </location>
</feature>
<accession>A0AA40AYF3</accession>
<organism evidence="2 3">
    <name type="scientific">Lasiosphaeris hirsuta</name>
    <dbReference type="NCBI Taxonomy" id="260670"/>
    <lineage>
        <taxon>Eukaryota</taxon>
        <taxon>Fungi</taxon>
        <taxon>Dikarya</taxon>
        <taxon>Ascomycota</taxon>
        <taxon>Pezizomycotina</taxon>
        <taxon>Sordariomycetes</taxon>
        <taxon>Sordariomycetidae</taxon>
        <taxon>Sordariales</taxon>
        <taxon>Lasiosphaeriaceae</taxon>
        <taxon>Lasiosphaeris</taxon>
    </lineage>
</organism>
<reference evidence="2" key="1">
    <citation type="submission" date="2023-06" db="EMBL/GenBank/DDBJ databases">
        <title>Genome-scale phylogeny and comparative genomics of the fungal order Sordariales.</title>
        <authorList>
            <consortium name="Lawrence Berkeley National Laboratory"/>
            <person name="Hensen N."/>
            <person name="Bonometti L."/>
            <person name="Westerberg I."/>
            <person name="Brannstrom I.O."/>
            <person name="Guillou S."/>
            <person name="Cros-Aarteil S."/>
            <person name="Calhoun S."/>
            <person name="Haridas S."/>
            <person name="Kuo A."/>
            <person name="Mondo S."/>
            <person name="Pangilinan J."/>
            <person name="Riley R."/>
            <person name="Labutti K."/>
            <person name="Andreopoulos B."/>
            <person name="Lipzen A."/>
            <person name="Chen C."/>
            <person name="Yanf M."/>
            <person name="Daum C."/>
            <person name="Ng V."/>
            <person name="Clum A."/>
            <person name="Steindorff A."/>
            <person name="Ohm R."/>
            <person name="Martin F."/>
            <person name="Silar P."/>
            <person name="Natvig D."/>
            <person name="Lalanne C."/>
            <person name="Gautier V."/>
            <person name="Ament-Velasquez S.L."/>
            <person name="Kruys A."/>
            <person name="Hutchinson M.I."/>
            <person name="Powell A.J."/>
            <person name="Barry K."/>
            <person name="Miller A.N."/>
            <person name="Grigoriev I.V."/>
            <person name="Debuchy R."/>
            <person name="Gladieux P."/>
            <person name="Thoren M.H."/>
            <person name="Johannesson H."/>
        </authorList>
    </citation>
    <scope>NUCLEOTIDE SEQUENCE</scope>
    <source>
        <strain evidence="2">SMH4607-1</strain>
    </source>
</reference>
<feature type="compositionally biased region" description="Low complexity" evidence="1">
    <location>
        <begin position="201"/>
        <end position="211"/>
    </location>
</feature>